<evidence type="ECO:0000256" key="2">
    <source>
        <dbReference type="ARBA" id="ARBA00022475"/>
    </source>
</evidence>
<evidence type="ECO:0000313" key="10">
    <source>
        <dbReference type="Proteomes" id="UP000276133"/>
    </source>
</evidence>
<dbReference type="PANTHER" id="PTHR10217">
    <property type="entry name" value="VOLTAGE AND LIGAND GATED POTASSIUM CHANNEL"/>
    <property type="match status" value="1"/>
</dbReference>
<sequence>LISAAIFGNVTTIMIRMYQGTEELTEMQESVKDFIKFHTIPKSLSKRMQESFEHTWSFTNGIDMNTVLKSFPESLQADICLHLNRQLLNNCQAFQDASEGCLRMLALQFKSTHVPPGDTLIHKGDNLNSIYFIARGTLEIVSNNQAMAILDKNDIFGENIGKYQERDVMGRSSCDVRALAYCDLHKIDRCDLLDVLEMYPDFAESFEKKFQVTFDLRECELNESKPRKKKSNRTIRNLLVAANKNRQIGRKSSFNTTNSNLALICENEAKNQNQNQIQNLDNLATINRKSINSGLNFNPSLSASLNAPNDSNLLQISPTRKIIGSFQRKNKLRSTSRLSPMVFSSELSSKRNSCVSNNSLPKRKIVSSYADVDTEIQCLLEKVSKTEESIKNQMDMLTNFLLNYVINDSSCELSNSNKFA</sequence>
<comment type="subcellular location">
    <subcellularLocation>
        <location evidence="1">Cell membrane</location>
        <topology evidence="1">Multi-pass membrane protein</topology>
    </subcellularLocation>
</comment>
<dbReference type="PRINTS" id="PR01463">
    <property type="entry name" value="EAGCHANLFMLY"/>
</dbReference>
<evidence type="ECO:0000256" key="5">
    <source>
        <dbReference type="ARBA" id="ARBA00022882"/>
    </source>
</evidence>
<keyword evidence="2" id="KW-0472">Membrane</keyword>
<keyword evidence="5" id="KW-0851">Voltage-gated channel</keyword>
<dbReference type="FunFam" id="2.60.120.10:FF:000107">
    <property type="entry name" value="Potassium voltage-gated channel unc-103"/>
    <property type="match status" value="1"/>
</dbReference>
<protein>
    <submittedName>
        <fullName evidence="9">Potassium voltage-gated channel subfamily H member 6 isoform X3</fullName>
    </submittedName>
</protein>
<feature type="non-terminal residue" evidence="9">
    <location>
        <position position="1"/>
    </location>
</feature>
<keyword evidence="5" id="KW-0406">Ion transport</keyword>
<evidence type="ECO:0000256" key="3">
    <source>
        <dbReference type="ARBA" id="ARBA00022538"/>
    </source>
</evidence>
<dbReference type="AlphaFoldDB" id="A0A3M7R1M2"/>
<dbReference type="CDD" id="cd00038">
    <property type="entry name" value="CAP_ED"/>
    <property type="match status" value="1"/>
</dbReference>
<dbReference type="Proteomes" id="UP000276133">
    <property type="component" value="Unassembled WGS sequence"/>
</dbReference>
<keyword evidence="4" id="KW-0631">Potassium channel</keyword>
<gene>
    <name evidence="9" type="ORF">BpHYR1_034876</name>
</gene>
<keyword evidence="3" id="KW-0633">Potassium transport</keyword>
<dbReference type="EMBL" id="REGN01004469">
    <property type="protein sequence ID" value="RNA17369.1"/>
    <property type="molecule type" value="Genomic_DNA"/>
</dbReference>
<dbReference type="STRING" id="10195.A0A3M7R1M2"/>
<dbReference type="OrthoDB" id="432483at2759"/>
<dbReference type="InterPro" id="IPR050818">
    <property type="entry name" value="KCNH_animal-type"/>
</dbReference>
<dbReference type="Gene3D" id="1.10.1200.260">
    <property type="match status" value="1"/>
</dbReference>
<feature type="domain" description="Cyclic nucleotide-binding" evidence="8">
    <location>
        <begin position="93"/>
        <end position="196"/>
    </location>
</feature>
<keyword evidence="7" id="KW-0407">Ion channel</keyword>
<evidence type="ECO:0000256" key="6">
    <source>
        <dbReference type="ARBA" id="ARBA00022958"/>
    </source>
</evidence>
<keyword evidence="2" id="KW-1003">Cell membrane</keyword>
<dbReference type="Gene3D" id="2.60.120.10">
    <property type="entry name" value="Jelly Rolls"/>
    <property type="match status" value="1"/>
</dbReference>
<evidence type="ECO:0000256" key="4">
    <source>
        <dbReference type="ARBA" id="ARBA00022826"/>
    </source>
</evidence>
<comment type="caution">
    <text evidence="9">The sequence shown here is derived from an EMBL/GenBank/DDBJ whole genome shotgun (WGS) entry which is preliminary data.</text>
</comment>
<name>A0A3M7R1M2_BRAPC</name>
<dbReference type="InterPro" id="IPR014710">
    <property type="entry name" value="RmlC-like_jellyroll"/>
</dbReference>
<dbReference type="InterPro" id="IPR003967">
    <property type="entry name" value="K_chnl_volt-dep_ERG"/>
</dbReference>
<dbReference type="InterPro" id="IPR000595">
    <property type="entry name" value="cNMP-bd_dom"/>
</dbReference>
<organism evidence="9 10">
    <name type="scientific">Brachionus plicatilis</name>
    <name type="common">Marine rotifer</name>
    <name type="synonym">Brachionus muelleri</name>
    <dbReference type="NCBI Taxonomy" id="10195"/>
    <lineage>
        <taxon>Eukaryota</taxon>
        <taxon>Metazoa</taxon>
        <taxon>Spiralia</taxon>
        <taxon>Gnathifera</taxon>
        <taxon>Rotifera</taxon>
        <taxon>Eurotatoria</taxon>
        <taxon>Monogononta</taxon>
        <taxon>Pseudotrocha</taxon>
        <taxon>Ploima</taxon>
        <taxon>Brachionidae</taxon>
        <taxon>Brachionus</taxon>
    </lineage>
</organism>
<dbReference type="InterPro" id="IPR018490">
    <property type="entry name" value="cNMP-bd_dom_sf"/>
</dbReference>
<dbReference type="GO" id="GO:0042391">
    <property type="term" value="P:regulation of membrane potential"/>
    <property type="evidence" value="ECO:0007669"/>
    <property type="project" value="TreeGrafter"/>
</dbReference>
<proteinExistence type="predicted"/>
<evidence type="ECO:0000259" key="8">
    <source>
        <dbReference type="PROSITE" id="PS50042"/>
    </source>
</evidence>
<reference evidence="9 10" key="1">
    <citation type="journal article" date="2018" name="Sci. Rep.">
        <title>Genomic signatures of local adaptation to the degree of environmental predictability in rotifers.</title>
        <authorList>
            <person name="Franch-Gras L."/>
            <person name="Hahn C."/>
            <person name="Garcia-Roger E.M."/>
            <person name="Carmona M.J."/>
            <person name="Serra M."/>
            <person name="Gomez A."/>
        </authorList>
    </citation>
    <scope>NUCLEOTIDE SEQUENCE [LARGE SCALE GENOMIC DNA]</scope>
    <source>
        <strain evidence="9">HYR1</strain>
    </source>
</reference>
<accession>A0A3M7R1M2</accession>
<dbReference type="PRINTS" id="PR01470">
    <property type="entry name" value="ERGCHANNEL"/>
</dbReference>
<evidence type="ECO:0000256" key="1">
    <source>
        <dbReference type="ARBA" id="ARBA00004651"/>
    </source>
</evidence>
<dbReference type="GO" id="GO:0005242">
    <property type="term" value="F:inward rectifier potassium channel activity"/>
    <property type="evidence" value="ECO:0007669"/>
    <property type="project" value="TreeGrafter"/>
</dbReference>
<evidence type="ECO:0000313" key="9">
    <source>
        <dbReference type="EMBL" id="RNA17369.1"/>
    </source>
</evidence>
<keyword evidence="10" id="KW-1185">Reference proteome</keyword>
<dbReference type="InterPro" id="IPR003938">
    <property type="entry name" value="K_chnl_volt-dep_EAG/ELK/ERG"/>
</dbReference>
<evidence type="ECO:0000256" key="7">
    <source>
        <dbReference type="ARBA" id="ARBA00023303"/>
    </source>
</evidence>
<dbReference type="PROSITE" id="PS50042">
    <property type="entry name" value="CNMP_BINDING_3"/>
    <property type="match status" value="1"/>
</dbReference>
<dbReference type="GO" id="GO:0034702">
    <property type="term" value="C:monoatomic ion channel complex"/>
    <property type="evidence" value="ECO:0007669"/>
    <property type="project" value="UniProtKB-KW"/>
</dbReference>
<keyword evidence="5" id="KW-0813">Transport</keyword>
<dbReference type="Pfam" id="PF00027">
    <property type="entry name" value="cNMP_binding"/>
    <property type="match status" value="1"/>
</dbReference>
<dbReference type="PANTHER" id="PTHR10217:SF548">
    <property type="entry name" value="GH12235P"/>
    <property type="match status" value="1"/>
</dbReference>
<dbReference type="SUPFAM" id="SSF51206">
    <property type="entry name" value="cAMP-binding domain-like"/>
    <property type="match status" value="1"/>
</dbReference>
<dbReference type="GO" id="GO:0005886">
    <property type="term" value="C:plasma membrane"/>
    <property type="evidence" value="ECO:0007669"/>
    <property type="project" value="UniProtKB-SubCell"/>
</dbReference>
<keyword evidence="6" id="KW-0630">Potassium</keyword>
<dbReference type="SMART" id="SM00100">
    <property type="entry name" value="cNMP"/>
    <property type="match status" value="1"/>
</dbReference>